<dbReference type="Pfam" id="PF14065">
    <property type="entry name" value="Pvc16_N"/>
    <property type="match status" value="1"/>
</dbReference>
<dbReference type="KEGG" id="oxy:HCG48_07265"/>
<evidence type="ECO:0000259" key="1">
    <source>
        <dbReference type="Pfam" id="PF14065"/>
    </source>
</evidence>
<evidence type="ECO:0000313" key="3">
    <source>
        <dbReference type="Proteomes" id="UP000500857"/>
    </source>
</evidence>
<reference evidence="2 3" key="1">
    <citation type="submission" date="2020-04" db="EMBL/GenBank/DDBJ databases">
        <authorList>
            <person name="Basu S."/>
            <person name="Maruthanayagam V."/>
            <person name="Chakraborty S."/>
            <person name="Pramanik A."/>
            <person name="Mukherjee J."/>
            <person name="Brink B."/>
        </authorList>
    </citation>
    <scope>NUCLEOTIDE SEQUENCE [LARGE SCALE GENOMIC DNA]</scope>
    <source>
        <strain evidence="2 3">AP17</strain>
    </source>
</reference>
<feature type="domain" description="Pvc16 N-terminal" evidence="1">
    <location>
        <begin position="4"/>
        <end position="171"/>
    </location>
</feature>
<name>A0A6H1TUY3_9CYAN</name>
<keyword evidence="3" id="KW-1185">Reference proteome</keyword>
<dbReference type="RefSeq" id="WP_168568557.1">
    <property type="nucleotide sequence ID" value="NZ_CP051167.1"/>
</dbReference>
<sequence length="182" mass="19889">MIPAVAQTLAEILAGGTSLIDIESIDLNHPSIDRPGGPRLNLYCYNLWQSQHEPSAEFSRSDTSDVRGASPKENRDSTIWFDVSFLVTAWDHTALGEQRLLSEALTRLLSYRFVPEDLLEPSLRGHGELQMRICVGGAIDTASLWRALGVPLRPALYVTIAVPAIVEPQSSPGRSLSLTPSP</sequence>
<dbReference type="InterPro" id="IPR025351">
    <property type="entry name" value="Pvc16_N"/>
</dbReference>
<dbReference type="EMBL" id="CP051167">
    <property type="protein sequence ID" value="QIZ70402.1"/>
    <property type="molecule type" value="Genomic_DNA"/>
</dbReference>
<accession>A0A6H1TUY3</accession>
<organism evidence="2 3">
    <name type="scientific">Oxynema aestuarii AP17</name>
    <dbReference type="NCBI Taxonomy" id="2064643"/>
    <lineage>
        <taxon>Bacteria</taxon>
        <taxon>Bacillati</taxon>
        <taxon>Cyanobacteriota</taxon>
        <taxon>Cyanophyceae</taxon>
        <taxon>Oscillatoriophycideae</taxon>
        <taxon>Oscillatoriales</taxon>
        <taxon>Oscillatoriaceae</taxon>
        <taxon>Oxynema</taxon>
        <taxon>Oxynema aestuarii</taxon>
    </lineage>
</organism>
<dbReference type="AlphaFoldDB" id="A0A6H1TUY3"/>
<proteinExistence type="predicted"/>
<protein>
    <submittedName>
        <fullName evidence="2">DUF4255 domain-containing protein</fullName>
    </submittedName>
</protein>
<evidence type="ECO:0000313" key="2">
    <source>
        <dbReference type="EMBL" id="QIZ70402.1"/>
    </source>
</evidence>
<dbReference type="Proteomes" id="UP000500857">
    <property type="component" value="Chromosome"/>
</dbReference>
<gene>
    <name evidence="2" type="ORF">HCG48_07265</name>
</gene>